<dbReference type="InterPro" id="IPR001878">
    <property type="entry name" value="Znf_CCHC"/>
</dbReference>
<keyword evidence="2" id="KW-0862">Zinc</keyword>
<feature type="compositionally biased region" description="Low complexity" evidence="3">
    <location>
        <begin position="103"/>
        <end position="113"/>
    </location>
</feature>
<name>A0A8H5GHU1_9AGAR</name>
<feature type="region of interest" description="Disordered" evidence="3">
    <location>
        <begin position="1"/>
        <end position="65"/>
    </location>
</feature>
<dbReference type="PROSITE" id="PS50158">
    <property type="entry name" value="ZF_CCHC"/>
    <property type="match status" value="1"/>
</dbReference>
<keyword evidence="2" id="KW-0863">Zinc-finger</keyword>
<dbReference type="GO" id="GO:0006397">
    <property type="term" value="P:mRNA processing"/>
    <property type="evidence" value="ECO:0007669"/>
    <property type="project" value="UniProtKB-KW"/>
</dbReference>
<dbReference type="GO" id="GO:0003676">
    <property type="term" value="F:nucleic acid binding"/>
    <property type="evidence" value="ECO:0007669"/>
    <property type="project" value="InterPro"/>
</dbReference>
<dbReference type="SUPFAM" id="SSF57756">
    <property type="entry name" value="Retrovirus zinc finger-like domains"/>
    <property type="match status" value="1"/>
</dbReference>
<evidence type="ECO:0000256" key="1">
    <source>
        <dbReference type="ARBA" id="ARBA00022664"/>
    </source>
</evidence>
<feature type="compositionally biased region" description="Polar residues" evidence="3">
    <location>
        <begin position="17"/>
        <end position="35"/>
    </location>
</feature>
<feature type="compositionally biased region" description="Basic and acidic residues" evidence="3">
    <location>
        <begin position="44"/>
        <end position="58"/>
    </location>
</feature>
<sequence>MGTLNYSDSSDSDASAHTATQSPIATLDNSSTSLPFPSGISPELEPHELSSHMDDRIAQLEQASQEHTAKLDRLLSIFENSPPPNTTQPPPTTVNDDPEPSSHHSSSLSHAKVSPPSIFDGLRSNGRVWWTSVVIYASTVHFVNDQAKIMWALSYFVSGHAAVYRQAVLNHNTLFGKPHFTNWAEFEADFAKEFLPEDDCVQASLVLEGTSYFQGNSSVDNYIDMFRSYVTLAGLNVEPVLYAPNLSDPVIAGRLPDARNVGQTVVLKFCQGLKPSVERKVAEVESRPLKWDIMGWYNLAKHFDKHEHEDAAIRTVQGGSCTAFPSKASAPVCNAPVGRSLFPVPIPASAPLVPQPAPLPPGVPMEVDTAWGKVLAKRLCYNCGKAGHLSFVCPDCRHQDVRAVELDVNDWAEIAEAYAAY</sequence>
<feature type="compositionally biased region" description="Low complexity" evidence="3">
    <location>
        <begin position="7"/>
        <end position="16"/>
    </location>
</feature>
<accession>A0A8H5GHU1</accession>
<organism evidence="5 6">
    <name type="scientific">Tetrapyrgos nigripes</name>
    <dbReference type="NCBI Taxonomy" id="182062"/>
    <lineage>
        <taxon>Eukaryota</taxon>
        <taxon>Fungi</taxon>
        <taxon>Dikarya</taxon>
        <taxon>Basidiomycota</taxon>
        <taxon>Agaricomycotina</taxon>
        <taxon>Agaricomycetes</taxon>
        <taxon>Agaricomycetidae</taxon>
        <taxon>Agaricales</taxon>
        <taxon>Marasmiineae</taxon>
        <taxon>Marasmiaceae</taxon>
        <taxon>Tetrapyrgos</taxon>
    </lineage>
</organism>
<feature type="region of interest" description="Disordered" evidence="3">
    <location>
        <begin position="77"/>
        <end position="113"/>
    </location>
</feature>
<evidence type="ECO:0000313" key="5">
    <source>
        <dbReference type="EMBL" id="KAF5365118.1"/>
    </source>
</evidence>
<keyword evidence="2" id="KW-0479">Metal-binding</keyword>
<dbReference type="Pfam" id="PF00098">
    <property type="entry name" value="zf-CCHC"/>
    <property type="match status" value="1"/>
</dbReference>
<feature type="domain" description="CCHC-type" evidence="4">
    <location>
        <begin position="380"/>
        <end position="395"/>
    </location>
</feature>
<feature type="compositionally biased region" description="Pro residues" evidence="3">
    <location>
        <begin position="81"/>
        <end position="92"/>
    </location>
</feature>
<proteinExistence type="predicted"/>
<dbReference type="SMART" id="SM00343">
    <property type="entry name" value="ZnF_C2HC"/>
    <property type="match status" value="1"/>
</dbReference>
<keyword evidence="1" id="KW-0507">mRNA processing</keyword>
<protein>
    <recommendedName>
        <fullName evidence="4">CCHC-type domain-containing protein</fullName>
    </recommendedName>
</protein>
<evidence type="ECO:0000313" key="6">
    <source>
        <dbReference type="Proteomes" id="UP000559256"/>
    </source>
</evidence>
<dbReference type="InterPro" id="IPR036875">
    <property type="entry name" value="Znf_CCHC_sf"/>
</dbReference>
<evidence type="ECO:0000256" key="3">
    <source>
        <dbReference type="SAM" id="MobiDB-lite"/>
    </source>
</evidence>
<gene>
    <name evidence="5" type="ORF">D9758_011029</name>
</gene>
<evidence type="ECO:0000259" key="4">
    <source>
        <dbReference type="PROSITE" id="PS50158"/>
    </source>
</evidence>
<dbReference type="Proteomes" id="UP000559256">
    <property type="component" value="Unassembled WGS sequence"/>
</dbReference>
<dbReference type="OrthoDB" id="3341476at2759"/>
<dbReference type="AlphaFoldDB" id="A0A8H5GHU1"/>
<evidence type="ECO:0000256" key="2">
    <source>
        <dbReference type="PROSITE-ProRule" id="PRU00047"/>
    </source>
</evidence>
<dbReference type="GO" id="GO:0008270">
    <property type="term" value="F:zinc ion binding"/>
    <property type="evidence" value="ECO:0007669"/>
    <property type="project" value="UniProtKB-KW"/>
</dbReference>
<reference evidence="5 6" key="1">
    <citation type="journal article" date="2020" name="ISME J.">
        <title>Uncovering the hidden diversity of litter-decomposition mechanisms in mushroom-forming fungi.</title>
        <authorList>
            <person name="Floudas D."/>
            <person name="Bentzer J."/>
            <person name="Ahren D."/>
            <person name="Johansson T."/>
            <person name="Persson P."/>
            <person name="Tunlid A."/>
        </authorList>
    </citation>
    <scope>NUCLEOTIDE SEQUENCE [LARGE SCALE GENOMIC DNA]</scope>
    <source>
        <strain evidence="5 6">CBS 291.85</strain>
    </source>
</reference>
<dbReference type="EMBL" id="JAACJM010000029">
    <property type="protein sequence ID" value="KAF5365118.1"/>
    <property type="molecule type" value="Genomic_DNA"/>
</dbReference>
<keyword evidence="6" id="KW-1185">Reference proteome</keyword>
<comment type="caution">
    <text evidence="5">The sequence shown here is derived from an EMBL/GenBank/DDBJ whole genome shotgun (WGS) entry which is preliminary data.</text>
</comment>